<dbReference type="AlphaFoldDB" id="A0A8W8LQ70"/>
<dbReference type="Gene3D" id="3.20.20.330">
    <property type="entry name" value="Homocysteine-binding-like domain"/>
    <property type="match status" value="1"/>
</dbReference>
<feature type="binding site" evidence="5">
    <location>
        <position position="504"/>
    </location>
    <ligand>
        <name>Zn(2+)</name>
        <dbReference type="ChEBI" id="CHEBI:29105"/>
    </ligand>
</feature>
<feature type="binding site" evidence="5">
    <location>
        <position position="421"/>
    </location>
    <ligand>
        <name>Zn(2+)</name>
        <dbReference type="ChEBI" id="CHEBI:29105"/>
    </ligand>
</feature>
<dbReference type="PROSITE" id="PS50970">
    <property type="entry name" value="HCY"/>
    <property type="match status" value="1"/>
</dbReference>
<dbReference type="PROSITE" id="PS50119">
    <property type="entry name" value="ZF_BBOX"/>
    <property type="match status" value="1"/>
</dbReference>
<keyword evidence="5" id="KW-0862">Zinc</keyword>
<dbReference type="EnsemblMetazoa" id="G29169.4">
    <property type="protein sequence ID" value="G29169.4:cds"/>
    <property type="gene ID" value="G29169"/>
</dbReference>
<dbReference type="Pfam" id="PF02574">
    <property type="entry name" value="S-methyl_trans"/>
    <property type="match status" value="1"/>
</dbReference>
<evidence type="ECO:0000256" key="5">
    <source>
        <dbReference type="PROSITE-ProRule" id="PRU00333"/>
    </source>
</evidence>
<evidence type="ECO:0000256" key="4">
    <source>
        <dbReference type="PROSITE-ProRule" id="PRU00024"/>
    </source>
</evidence>
<keyword evidence="4" id="KW-0863">Zinc-finger</keyword>
<dbReference type="GO" id="GO:0008270">
    <property type="term" value="F:zinc ion binding"/>
    <property type="evidence" value="ECO:0007669"/>
    <property type="project" value="UniProtKB-KW"/>
</dbReference>
<feature type="domain" description="Hcy-binding" evidence="7">
    <location>
        <begin position="214"/>
        <end position="519"/>
    </location>
</feature>
<protein>
    <recommendedName>
        <fullName evidence="10">Betaine--homocysteine S-methyltransferase 1</fullName>
    </recommendedName>
</protein>
<evidence type="ECO:0008006" key="10">
    <source>
        <dbReference type="Google" id="ProtNLM"/>
    </source>
</evidence>
<dbReference type="GO" id="GO:0008168">
    <property type="term" value="F:methyltransferase activity"/>
    <property type="evidence" value="ECO:0007669"/>
    <property type="project" value="UniProtKB-UniRule"/>
</dbReference>
<comment type="pathway">
    <text evidence="3">Amino-acid biosynthesis; L-methionine biosynthesis via de novo pathway.</text>
</comment>
<dbReference type="SUPFAM" id="SSF57845">
    <property type="entry name" value="B-box zinc-binding domain"/>
    <property type="match status" value="1"/>
</dbReference>
<dbReference type="Proteomes" id="UP000005408">
    <property type="component" value="Unassembled WGS sequence"/>
</dbReference>
<evidence type="ECO:0000256" key="1">
    <source>
        <dbReference type="ARBA" id="ARBA00022603"/>
    </source>
</evidence>
<comment type="cofactor">
    <cofactor evidence="5">
        <name>Zn(2+)</name>
        <dbReference type="ChEBI" id="CHEBI:29105"/>
    </cofactor>
</comment>
<evidence type="ECO:0000259" key="7">
    <source>
        <dbReference type="PROSITE" id="PS50970"/>
    </source>
</evidence>
<proteinExistence type="predicted"/>
<dbReference type="Gene3D" id="3.30.160.60">
    <property type="entry name" value="Classic Zinc Finger"/>
    <property type="match status" value="1"/>
</dbReference>
<evidence type="ECO:0000256" key="3">
    <source>
        <dbReference type="ARBA" id="ARBA00034478"/>
    </source>
</evidence>
<keyword evidence="5" id="KW-0479">Metal-binding</keyword>
<keyword evidence="1 5" id="KW-0489">Methyltransferase</keyword>
<evidence type="ECO:0000313" key="8">
    <source>
        <dbReference type="EnsemblMetazoa" id="G29169.4:cds"/>
    </source>
</evidence>
<feature type="binding site" evidence="5">
    <location>
        <position position="505"/>
    </location>
    <ligand>
        <name>Zn(2+)</name>
        <dbReference type="ChEBI" id="CHEBI:29105"/>
    </ligand>
</feature>
<dbReference type="GO" id="GO:0032259">
    <property type="term" value="P:methylation"/>
    <property type="evidence" value="ECO:0007669"/>
    <property type="project" value="UniProtKB-KW"/>
</dbReference>
<dbReference type="InterPro" id="IPR000315">
    <property type="entry name" value="Znf_B-box"/>
</dbReference>
<evidence type="ECO:0000256" key="2">
    <source>
        <dbReference type="ARBA" id="ARBA00022679"/>
    </source>
</evidence>
<dbReference type="SUPFAM" id="SSF82282">
    <property type="entry name" value="Homocysteine S-methyltransferase"/>
    <property type="match status" value="1"/>
</dbReference>
<name>A0A8W8LQ70_MAGGI</name>
<dbReference type="InterPro" id="IPR003726">
    <property type="entry name" value="HCY_dom"/>
</dbReference>
<feature type="domain" description="B box-type" evidence="6">
    <location>
        <begin position="1"/>
        <end position="31"/>
    </location>
</feature>
<keyword evidence="9" id="KW-1185">Reference proteome</keyword>
<evidence type="ECO:0000259" key="6">
    <source>
        <dbReference type="PROSITE" id="PS50119"/>
    </source>
</evidence>
<dbReference type="Pfam" id="PF00643">
    <property type="entry name" value="zf-B_box"/>
    <property type="match status" value="1"/>
</dbReference>
<reference evidence="8" key="1">
    <citation type="submission" date="2022-08" db="UniProtKB">
        <authorList>
            <consortium name="EnsemblMetazoa"/>
        </authorList>
    </citation>
    <scope>IDENTIFICATION</scope>
    <source>
        <strain evidence="8">05x7-T-G4-1.051#20</strain>
    </source>
</reference>
<organism evidence="8 9">
    <name type="scientific">Magallana gigas</name>
    <name type="common">Pacific oyster</name>
    <name type="synonym">Crassostrea gigas</name>
    <dbReference type="NCBI Taxonomy" id="29159"/>
    <lineage>
        <taxon>Eukaryota</taxon>
        <taxon>Metazoa</taxon>
        <taxon>Spiralia</taxon>
        <taxon>Lophotrochozoa</taxon>
        <taxon>Mollusca</taxon>
        <taxon>Bivalvia</taxon>
        <taxon>Autobranchia</taxon>
        <taxon>Pteriomorphia</taxon>
        <taxon>Ostreida</taxon>
        <taxon>Ostreoidea</taxon>
        <taxon>Ostreidae</taxon>
        <taxon>Magallana</taxon>
    </lineage>
</organism>
<sequence>MCELFCQDCEAPVCQECITTGHHNYHELKNTQDLLHENKKTIERDTKEMENVLETELINIRKRLGVLVSTSSSKYEDLEEIVVQHGKKWHDAVEKVIETYVSEIQQMKTGEKDTLRQLTMEIVNLIYNTERSVKLNKEMLKVFEAEKILKYKTKADDIRSKIPEINVPNPSFTEFEVAESKIVHENFGVLKTKFLELQRFKRLYIVKQKVMSAEGLRERLRSKKDIVVAEGYVFEFERRGYLRAGCFVPEVVLNHPELVQSLYEEFVHAGSDVVLAFTYYGHREKLKVIGREQEVKELNLKALKLAKEVAVKTGTLMAGNICNTTVFQKGNDTAIEAARAMFKEQIEWAVESGADYIVAETFSDYAEAELALQCIKLYGNGLPAVVSFIAHGTDTTADGLTFPEACKRLEEAGADVVGLNCGRGPKTMMPLIKEIRKVCKGPICMLPVPYRTTPDQPTMQSLMDPETGKQAFPFDLPAFACSRTQIAQFAREAKEVGVQYIGLCCGNASHYIRVVAEEYGRRPPASEFSPNMSEHFIFGDKAHVKEYHATTLLPNM</sequence>
<dbReference type="PANTHER" id="PTHR11103">
    <property type="entry name" value="SLR1189 PROTEIN"/>
    <property type="match status" value="1"/>
</dbReference>
<dbReference type="InterPro" id="IPR036589">
    <property type="entry name" value="HCY_dom_sf"/>
</dbReference>
<accession>A0A8W8LQ70</accession>
<evidence type="ECO:0000313" key="9">
    <source>
        <dbReference type="Proteomes" id="UP000005408"/>
    </source>
</evidence>
<dbReference type="CDD" id="cd19756">
    <property type="entry name" value="Bbox2"/>
    <property type="match status" value="1"/>
</dbReference>
<keyword evidence="2 5" id="KW-0808">Transferase</keyword>
<dbReference type="PANTHER" id="PTHR11103:SF18">
    <property type="entry name" value="SLR1189 PROTEIN"/>
    <property type="match status" value="1"/>
</dbReference>